<dbReference type="PANTHER" id="PTHR34297:SF3">
    <property type="entry name" value="ALKALINE SHOCK PROTEIN 23"/>
    <property type="match status" value="1"/>
</dbReference>
<evidence type="ECO:0000313" key="4">
    <source>
        <dbReference type="Proteomes" id="UP000600080"/>
    </source>
</evidence>
<evidence type="ECO:0000256" key="2">
    <source>
        <dbReference type="SAM" id="MobiDB-lite"/>
    </source>
</evidence>
<proteinExistence type="inferred from homology"/>
<accession>A0ABQ2IY64</accession>
<dbReference type="Proteomes" id="UP000600080">
    <property type="component" value="Unassembled WGS sequence"/>
</dbReference>
<dbReference type="InterPro" id="IPR005531">
    <property type="entry name" value="Asp23"/>
</dbReference>
<evidence type="ECO:0000313" key="3">
    <source>
        <dbReference type="EMBL" id="GGN34679.1"/>
    </source>
</evidence>
<comment type="caution">
    <text evidence="3">The sequence shown here is derived from an EMBL/GenBank/DDBJ whole genome shotgun (WGS) entry which is preliminary data.</text>
</comment>
<dbReference type="EMBL" id="BMND01000002">
    <property type="protein sequence ID" value="GGN34679.1"/>
    <property type="molecule type" value="Genomic_DNA"/>
</dbReference>
<dbReference type="RefSeq" id="WP_189096004.1">
    <property type="nucleotide sequence ID" value="NZ_BMND01000002.1"/>
</dbReference>
<feature type="region of interest" description="Disordered" evidence="2">
    <location>
        <begin position="1"/>
        <end position="41"/>
    </location>
</feature>
<keyword evidence="4" id="KW-1185">Reference proteome</keyword>
<comment type="similarity">
    <text evidence="1">Belongs to the asp23 family.</text>
</comment>
<protein>
    <submittedName>
        <fullName evidence="3">Stress protein</fullName>
    </submittedName>
</protein>
<organism evidence="3 4">
    <name type="scientific">Streptomyces kronopolitis</name>
    <dbReference type="NCBI Taxonomy" id="1612435"/>
    <lineage>
        <taxon>Bacteria</taxon>
        <taxon>Bacillati</taxon>
        <taxon>Actinomycetota</taxon>
        <taxon>Actinomycetes</taxon>
        <taxon>Kitasatosporales</taxon>
        <taxon>Streptomycetaceae</taxon>
        <taxon>Streptomyces</taxon>
    </lineage>
</organism>
<dbReference type="GeneID" id="301546588"/>
<evidence type="ECO:0000256" key="1">
    <source>
        <dbReference type="ARBA" id="ARBA00005721"/>
    </source>
</evidence>
<dbReference type="Pfam" id="PF03780">
    <property type="entry name" value="Asp23"/>
    <property type="match status" value="1"/>
</dbReference>
<feature type="compositionally biased region" description="Basic and acidic residues" evidence="2">
    <location>
        <begin position="13"/>
        <end position="30"/>
    </location>
</feature>
<sequence length="161" mass="16929">MTNLTNATFRPAAEGHRPSDETTAQHDPKRGALSPESRGRTTIADTVAAKIAGVAAREVPGIHNLGSGMARAIGGVRERMPGGQPSASRGVSVEVGERQAAVDLDVVVDYGYPITEVAAEVRTNVIAALERMTGLEVVEVNISVNDVDIPGDEDDDSERVE</sequence>
<reference evidence="4" key="1">
    <citation type="journal article" date="2019" name="Int. J. Syst. Evol. Microbiol.">
        <title>The Global Catalogue of Microorganisms (GCM) 10K type strain sequencing project: providing services to taxonomists for standard genome sequencing and annotation.</title>
        <authorList>
            <consortium name="The Broad Institute Genomics Platform"/>
            <consortium name="The Broad Institute Genome Sequencing Center for Infectious Disease"/>
            <person name="Wu L."/>
            <person name="Ma J."/>
        </authorList>
    </citation>
    <scope>NUCLEOTIDE SEQUENCE [LARGE SCALE GENOMIC DNA]</scope>
    <source>
        <strain evidence="4">CGMCC 4.7323</strain>
    </source>
</reference>
<dbReference type="PANTHER" id="PTHR34297">
    <property type="entry name" value="HYPOTHETICAL CYTOSOLIC PROTEIN-RELATED"/>
    <property type="match status" value="1"/>
</dbReference>
<name>A0ABQ2IY64_9ACTN</name>
<gene>
    <name evidence="3" type="ORF">GCM10012285_07010</name>
</gene>